<evidence type="ECO:0000256" key="1">
    <source>
        <dbReference type="ARBA" id="ARBA00001946"/>
    </source>
</evidence>
<dbReference type="CDD" id="cd00685">
    <property type="entry name" value="Trans_IPPS_HT"/>
    <property type="match status" value="1"/>
</dbReference>
<organism evidence="7 8">
    <name type="scientific">Streptosporangium album</name>
    <dbReference type="NCBI Taxonomy" id="47479"/>
    <lineage>
        <taxon>Bacteria</taxon>
        <taxon>Bacillati</taxon>
        <taxon>Actinomycetota</taxon>
        <taxon>Actinomycetes</taxon>
        <taxon>Streptosporangiales</taxon>
        <taxon>Streptosporangiaceae</taxon>
        <taxon>Streptosporangium</taxon>
    </lineage>
</organism>
<evidence type="ECO:0000256" key="4">
    <source>
        <dbReference type="ARBA" id="ARBA00022723"/>
    </source>
</evidence>
<comment type="cofactor">
    <cofactor evidence="1">
        <name>Mg(2+)</name>
        <dbReference type="ChEBI" id="CHEBI:18420"/>
    </cofactor>
</comment>
<evidence type="ECO:0000256" key="5">
    <source>
        <dbReference type="ARBA" id="ARBA00022842"/>
    </source>
</evidence>
<dbReference type="Gene3D" id="1.10.600.10">
    <property type="entry name" value="Farnesyl Diphosphate Synthase"/>
    <property type="match status" value="1"/>
</dbReference>
<dbReference type="AlphaFoldDB" id="A0A7W7RPN0"/>
<name>A0A7W7RPN0_9ACTN</name>
<dbReference type="GO" id="GO:0008299">
    <property type="term" value="P:isoprenoid biosynthetic process"/>
    <property type="evidence" value="ECO:0007669"/>
    <property type="project" value="InterPro"/>
</dbReference>
<proteinExistence type="inferred from homology"/>
<dbReference type="GO" id="GO:0000010">
    <property type="term" value="F:heptaprenyl diphosphate synthase activity"/>
    <property type="evidence" value="ECO:0007669"/>
    <property type="project" value="UniProtKB-EC"/>
</dbReference>
<dbReference type="SFLD" id="SFLDS00005">
    <property type="entry name" value="Isoprenoid_Synthase_Type_I"/>
    <property type="match status" value="1"/>
</dbReference>
<comment type="similarity">
    <text evidence="2 6">Belongs to the FPP/GGPP synthase family.</text>
</comment>
<dbReference type="PANTHER" id="PTHR12001:SF69">
    <property type="entry name" value="ALL TRANS-POLYPRENYL-DIPHOSPHATE SYNTHASE PDSS1"/>
    <property type="match status" value="1"/>
</dbReference>
<evidence type="ECO:0000313" key="8">
    <source>
        <dbReference type="Proteomes" id="UP000534286"/>
    </source>
</evidence>
<dbReference type="Pfam" id="PF00348">
    <property type="entry name" value="polyprenyl_synt"/>
    <property type="match status" value="1"/>
</dbReference>
<keyword evidence="5" id="KW-0460">Magnesium</keyword>
<dbReference type="GO" id="GO:0046872">
    <property type="term" value="F:metal ion binding"/>
    <property type="evidence" value="ECO:0007669"/>
    <property type="project" value="UniProtKB-KW"/>
</dbReference>
<dbReference type="EC" id="2.5.1.30" evidence="7"/>
<evidence type="ECO:0000256" key="6">
    <source>
        <dbReference type="RuleBase" id="RU004466"/>
    </source>
</evidence>
<dbReference type="SUPFAM" id="SSF48576">
    <property type="entry name" value="Terpenoid synthases"/>
    <property type="match status" value="1"/>
</dbReference>
<sequence length="332" mass="35093">MRGSALEQLLPADDGLAAHLRKSMGEVEVRLREVATDSPDPLIVEVAGYLLDAGGKRWRPLLVLLGAQFGDPEAASVLDAAVTVELIHAASLYHDDVMDEAPLRHSVPSAQIRWGNTIAILVGDHLFARGATISLNLGEPARRAQAHAFERLVRGQVREVAGPGTGEDEVEHYLDVVRDKSAALIALAVRLGGICAGADDRVVEALAEYGEALGVAFQLSDDLIDILSPPVDSGKAQGTDLRAGLVTLPMLHALREAGAVRLREILGAGPVTDPALHAEALDLLRASPGMASARLVTEQYTARARAAAERLPDSPARRVLESLCDLVGGRSA</sequence>
<evidence type="ECO:0000256" key="2">
    <source>
        <dbReference type="ARBA" id="ARBA00006706"/>
    </source>
</evidence>
<dbReference type="EMBL" id="JACHJU010000001">
    <property type="protein sequence ID" value="MBB4935855.1"/>
    <property type="molecule type" value="Genomic_DNA"/>
</dbReference>
<dbReference type="InterPro" id="IPR033749">
    <property type="entry name" value="Polyprenyl_synt_CS"/>
</dbReference>
<evidence type="ECO:0000256" key="3">
    <source>
        <dbReference type="ARBA" id="ARBA00022679"/>
    </source>
</evidence>
<comment type="caution">
    <text evidence="7">The sequence shown here is derived from an EMBL/GenBank/DDBJ whole genome shotgun (WGS) entry which is preliminary data.</text>
</comment>
<keyword evidence="4" id="KW-0479">Metal-binding</keyword>
<evidence type="ECO:0000313" key="7">
    <source>
        <dbReference type="EMBL" id="MBB4935855.1"/>
    </source>
</evidence>
<keyword evidence="8" id="KW-1185">Reference proteome</keyword>
<reference evidence="7 8" key="1">
    <citation type="submission" date="2020-08" db="EMBL/GenBank/DDBJ databases">
        <title>Sequencing the genomes of 1000 actinobacteria strains.</title>
        <authorList>
            <person name="Klenk H.-P."/>
        </authorList>
    </citation>
    <scope>NUCLEOTIDE SEQUENCE [LARGE SCALE GENOMIC DNA]</scope>
    <source>
        <strain evidence="7 8">DSM 43023</strain>
    </source>
</reference>
<dbReference type="SFLD" id="SFLDG01017">
    <property type="entry name" value="Polyprenyl_Transferase_Like"/>
    <property type="match status" value="1"/>
</dbReference>
<dbReference type="InterPro" id="IPR000092">
    <property type="entry name" value="Polyprenyl_synt"/>
</dbReference>
<dbReference type="RefSeq" id="WP_184752038.1">
    <property type="nucleotide sequence ID" value="NZ_BAABEK010000019.1"/>
</dbReference>
<dbReference type="InterPro" id="IPR008949">
    <property type="entry name" value="Isoprenoid_synthase_dom_sf"/>
</dbReference>
<dbReference type="PANTHER" id="PTHR12001">
    <property type="entry name" value="GERANYLGERANYL PYROPHOSPHATE SYNTHASE"/>
    <property type="match status" value="1"/>
</dbReference>
<gene>
    <name evidence="7" type="ORF">FHR32_000160</name>
</gene>
<keyword evidence="3 6" id="KW-0808">Transferase</keyword>
<dbReference type="Proteomes" id="UP000534286">
    <property type="component" value="Unassembled WGS sequence"/>
</dbReference>
<protein>
    <submittedName>
        <fullName evidence="7">Heptaprenyl diphosphate synthase</fullName>
        <ecNumber evidence="7">2.5.1.30</ecNumber>
    </submittedName>
</protein>
<accession>A0A7W7RPN0</accession>
<dbReference type="PROSITE" id="PS00444">
    <property type="entry name" value="POLYPRENYL_SYNTHASE_2"/>
    <property type="match status" value="1"/>
</dbReference>